<sequence>MSKRRQSSLGSAKRRPDNKYMDIVERLFEYKLAGRHIVVELFTEVPNPELYPDYAEVVQEPISMKEISKRARLQAYENEDDFLSDFELMVENAKTYNGEESPVVDDAIALLDFVLGELGRPLSEVTRQKQQLKILHELLNYKYKGRKLSEVFIVEPSREDYPEYYEVVKEPTSFTTVESRIQEVACETWDQFSDLVEPIFNNAMVYNQEGSQIYSDASALKKQLHNKVARMRPAPPPRLKIRPPTAEIGSSDEEEVGDEDDEDDEDEMDIDDEEVDDEPVVEHRFDDDDDDDFEADPDDFDDEDIADEDDEEEDKDSSAAPPNGPSGMPMMMMMPPEQQTVFRDEIVHRELGKTARDGLIQLVTVASVAHPQFMRSQGHMGEKPQILPPIATDLVHLRIPASRSHVMTAFSTTLPAYHHTLGLNVYLHEQLRQIPFALSVLLNGRKLPPMNRMSGVIHEDFQLRLSPGLNQVTICVIRAGMTGTVRPFGAPPIVGTESDEERLVLWLNLMR</sequence>
<keyword evidence="3" id="KW-0156">Chromatin regulator</keyword>
<feature type="compositionally biased region" description="Low complexity" evidence="9">
    <location>
        <begin position="318"/>
        <end position="333"/>
    </location>
</feature>
<dbReference type="PROSITE" id="PS50014">
    <property type="entry name" value="BROMODOMAIN_2"/>
    <property type="match status" value="2"/>
</dbReference>
<evidence type="ECO:0000313" key="12">
    <source>
        <dbReference type="Proteomes" id="UP000238350"/>
    </source>
</evidence>
<evidence type="ECO:0000256" key="5">
    <source>
        <dbReference type="ARBA" id="ARBA00023117"/>
    </source>
</evidence>
<evidence type="ECO:0000256" key="7">
    <source>
        <dbReference type="ARBA" id="ARBA00023242"/>
    </source>
</evidence>
<comment type="caution">
    <text evidence="11">The sequence shown here is derived from an EMBL/GenBank/DDBJ whole genome shotgun (WGS) entry which is preliminary data.</text>
</comment>
<dbReference type="PRINTS" id="PR00503">
    <property type="entry name" value="BROMODOMAIN"/>
</dbReference>
<dbReference type="STRING" id="45607.A0A2T0FH25"/>
<dbReference type="Pfam" id="PF00439">
    <property type="entry name" value="Bromodomain"/>
    <property type="match status" value="2"/>
</dbReference>
<keyword evidence="7" id="KW-0539">Nucleus</keyword>
<dbReference type="SMART" id="SM00297">
    <property type="entry name" value="BROMO"/>
    <property type="match status" value="2"/>
</dbReference>
<feature type="domain" description="Bromo" evidence="10">
    <location>
        <begin position="34"/>
        <end position="104"/>
    </location>
</feature>
<dbReference type="Gene3D" id="1.20.920.10">
    <property type="entry name" value="Bromodomain-like"/>
    <property type="match status" value="2"/>
</dbReference>
<evidence type="ECO:0000259" key="10">
    <source>
        <dbReference type="PROSITE" id="PS50014"/>
    </source>
</evidence>
<dbReference type="EMBL" id="NDIQ01000021">
    <property type="protein sequence ID" value="PRT54280.1"/>
    <property type="molecule type" value="Genomic_DNA"/>
</dbReference>
<feature type="region of interest" description="Disordered" evidence="9">
    <location>
        <begin position="224"/>
        <end position="333"/>
    </location>
</feature>
<feature type="domain" description="Bromo" evidence="10">
    <location>
        <begin position="144"/>
        <end position="214"/>
    </location>
</feature>
<dbReference type="PANTHER" id="PTHR16062:SF19">
    <property type="entry name" value="PROTEIN POLYBROMO-1"/>
    <property type="match status" value="1"/>
</dbReference>
<name>A0A2T0FH25_9ASCO</name>
<keyword evidence="12" id="KW-1185">Reference proteome</keyword>
<keyword evidence="5 8" id="KW-0103">Bromodomain</keyword>
<dbReference type="Proteomes" id="UP000238350">
    <property type="component" value="Unassembled WGS sequence"/>
</dbReference>
<evidence type="ECO:0000256" key="1">
    <source>
        <dbReference type="ARBA" id="ARBA00004123"/>
    </source>
</evidence>
<accession>A0A2T0FH25</accession>
<evidence type="ECO:0000256" key="3">
    <source>
        <dbReference type="ARBA" id="ARBA00022853"/>
    </source>
</evidence>
<reference evidence="11 12" key="1">
    <citation type="submission" date="2017-04" db="EMBL/GenBank/DDBJ databases">
        <title>Genome sequencing of [Candida] sorbophila.</title>
        <authorList>
            <person name="Ahn J.O."/>
        </authorList>
    </citation>
    <scope>NUCLEOTIDE SEQUENCE [LARGE SCALE GENOMIC DNA]</scope>
    <source>
        <strain evidence="11 12">DS02</strain>
    </source>
</reference>
<dbReference type="InterPro" id="IPR054551">
    <property type="entry name" value="RSC4_Ig-like"/>
</dbReference>
<dbReference type="Pfam" id="PF22994">
    <property type="entry name" value="RSC4_Ig_like"/>
    <property type="match status" value="1"/>
</dbReference>
<evidence type="ECO:0000256" key="6">
    <source>
        <dbReference type="ARBA" id="ARBA00023163"/>
    </source>
</evidence>
<evidence type="ECO:0000313" key="11">
    <source>
        <dbReference type="EMBL" id="PRT54280.1"/>
    </source>
</evidence>
<evidence type="ECO:0000256" key="2">
    <source>
        <dbReference type="ARBA" id="ARBA00022737"/>
    </source>
</evidence>
<dbReference type="GO" id="GO:0006368">
    <property type="term" value="P:transcription elongation by RNA polymerase II"/>
    <property type="evidence" value="ECO:0007669"/>
    <property type="project" value="TreeGrafter"/>
</dbReference>
<dbReference type="InterPro" id="IPR001487">
    <property type="entry name" value="Bromodomain"/>
</dbReference>
<dbReference type="OrthoDB" id="1742084at2759"/>
<comment type="subcellular location">
    <subcellularLocation>
        <location evidence="1">Nucleus</location>
    </subcellularLocation>
</comment>
<proteinExistence type="predicted"/>
<dbReference type="RefSeq" id="XP_024664225.1">
    <property type="nucleotide sequence ID" value="XM_024808457.1"/>
</dbReference>
<dbReference type="AlphaFoldDB" id="A0A2T0FH25"/>
<dbReference type="GO" id="GO:0016586">
    <property type="term" value="C:RSC-type complex"/>
    <property type="evidence" value="ECO:0007669"/>
    <property type="project" value="InterPro"/>
</dbReference>
<dbReference type="PANTHER" id="PTHR16062">
    <property type="entry name" value="SWI/SNF-RELATED"/>
    <property type="match status" value="1"/>
</dbReference>
<feature type="compositionally biased region" description="Acidic residues" evidence="9">
    <location>
        <begin position="287"/>
        <end position="315"/>
    </location>
</feature>
<feature type="compositionally biased region" description="Acidic residues" evidence="9">
    <location>
        <begin position="250"/>
        <end position="279"/>
    </location>
</feature>
<dbReference type="InterPro" id="IPR036427">
    <property type="entry name" value="Bromodomain-like_sf"/>
</dbReference>
<keyword evidence="4" id="KW-0805">Transcription regulation</keyword>
<protein>
    <submittedName>
        <fullName evidence="11">Protein polybromo-1</fullName>
    </submittedName>
</protein>
<evidence type="ECO:0000256" key="4">
    <source>
        <dbReference type="ARBA" id="ARBA00023015"/>
    </source>
</evidence>
<dbReference type="GO" id="GO:0006338">
    <property type="term" value="P:chromatin remodeling"/>
    <property type="evidence" value="ECO:0007669"/>
    <property type="project" value="InterPro"/>
</dbReference>
<dbReference type="CDD" id="cd04369">
    <property type="entry name" value="Bromodomain"/>
    <property type="match status" value="2"/>
</dbReference>
<dbReference type="GO" id="GO:0003682">
    <property type="term" value="F:chromatin binding"/>
    <property type="evidence" value="ECO:0007669"/>
    <property type="project" value="TreeGrafter"/>
</dbReference>
<organism evidence="11 12">
    <name type="scientific">Wickerhamiella sorbophila</name>
    <dbReference type="NCBI Taxonomy" id="45607"/>
    <lineage>
        <taxon>Eukaryota</taxon>
        <taxon>Fungi</taxon>
        <taxon>Dikarya</taxon>
        <taxon>Ascomycota</taxon>
        <taxon>Saccharomycotina</taxon>
        <taxon>Dipodascomycetes</taxon>
        <taxon>Dipodascales</taxon>
        <taxon>Trichomonascaceae</taxon>
        <taxon>Wickerhamiella</taxon>
    </lineage>
</organism>
<dbReference type="SUPFAM" id="SSF47370">
    <property type="entry name" value="Bromodomain"/>
    <property type="match status" value="2"/>
</dbReference>
<evidence type="ECO:0000256" key="8">
    <source>
        <dbReference type="PROSITE-ProRule" id="PRU00035"/>
    </source>
</evidence>
<gene>
    <name evidence="11" type="ORF">B9G98_01900</name>
</gene>
<keyword evidence="6" id="KW-0804">Transcription</keyword>
<evidence type="ECO:0000256" key="9">
    <source>
        <dbReference type="SAM" id="MobiDB-lite"/>
    </source>
</evidence>
<keyword evidence="2" id="KW-0677">Repeat</keyword>
<dbReference type="InterPro" id="IPR037382">
    <property type="entry name" value="Rsc/polybromo"/>
</dbReference>
<dbReference type="GeneID" id="36515648"/>